<feature type="non-terminal residue" evidence="1">
    <location>
        <position position="1"/>
    </location>
</feature>
<evidence type="ECO:0000313" key="1">
    <source>
        <dbReference type="EMBL" id="SEN96406.1"/>
    </source>
</evidence>
<dbReference type="AlphaFoldDB" id="A0A1H8KUX8"/>
<organism evidence="1 2">
    <name type="scientific">Peptostreptococcus russellii</name>
    <dbReference type="NCBI Taxonomy" id="215200"/>
    <lineage>
        <taxon>Bacteria</taxon>
        <taxon>Bacillati</taxon>
        <taxon>Bacillota</taxon>
        <taxon>Clostridia</taxon>
        <taxon>Peptostreptococcales</taxon>
        <taxon>Peptostreptococcaceae</taxon>
        <taxon>Peptostreptococcus</taxon>
    </lineage>
</organism>
<reference evidence="1 2" key="1">
    <citation type="submission" date="2016-10" db="EMBL/GenBank/DDBJ databases">
        <authorList>
            <person name="de Groot N.N."/>
        </authorList>
    </citation>
    <scope>NUCLEOTIDE SEQUENCE [LARGE SCALE GENOMIC DNA]</scope>
    <source>
        <strain evidence="1 2">Calf135</strain>
    </source>
</reference>
<dbReference type="Proteomes" id="UP000199512">
    <property type="component" value="Unassembled WGS sequence"/>
</dbReference>
<accession>A0A1H8KUX8</accession>
<protein>
    <submittedName>
        <fullName evidence="1">Uncharacterized protein</fullName>
    </submittedName>
</protein>
<dbReference type="EMBL" id="FODF01000045">
    <property type="protein sequence ID" value="SEN96406.1"/>
    <property type="molecule type" value="Genomic_DNA"/>
</dbReference>
<sequence>ASNVETIAAHADNIDKEQINLINEDIEDMKKW</sequence>
<proteinExistence type="predicted"/>
<dbReference type="STRING" id="215200.SAMN05216454_1455"/>
<evidence type="ECO:0000313" key="2">
    <source>
        <dbReference type="Proteomes" id="UP000199512"/>
    </source>
</evidence>
<gene>
    <name evidence="1" type="ORF">SAMN05216454_1455</name>
</gene>
<name>A0A1H8KUX8_9FIRM</name>
<keyword evidence="2" id="KW-1185">Reference proteome</keyword>